<name>A0A392RQ31_9FABA</name>
<protein>
    <submittedName>
        <fullName evidence="2">Uncharacterized protein</fullName>
    </submittedName>
</protein>
<keyword evidence="1" id="KW-0812">Transmembrane</keyword>
<proteinExistence type="predicted"/>
<keyword evidence="3" id="KW-1185">Reference proteome</keyword>
<comment type="caution">
    <text evidence="2">The sequence shown here is derived from an EMBL/GenBank/DDBJ whole genome shotgun (WGS) entry which is preliminary data.</text>
</comment>
<sequence>LQNSSKRCFLCSSSTTIFTLVAVIVRLAWVRSISFFLSPERACDMTRDPKL</sequence>
<dbReference type="Proteomes" id="UP000265520">
    <property type="component" value="Unassembled WGS sequence"/>
</dbReference>
<feature type="transmembrane region" description="Helical" evidence="1">
    <location>
        <begin position="7"/>
        <end position="29"/>
    </location>
</feature>
<keyword evidence="1" id="KW-1133">Transmembrane helix</keyword>
<accession>A0A392RQ31</accession>
<organism evidence="2 3">
    <name type="scientific">Trifolium medium</name>
    <dbReference type="NCBI Taxonomy" id="97028"/>
    <lineage>
        <taxon>Eukaryota</taxon>
        <taxon>Viridiplantae</taxon>
        <taxon>Streptophyta</taxon>
        <taxon>Embryophyta</taxon>
        <taxon>Tracheophyta</taxon>
        <taxon>Spermatophyta</taxon>
        <taxon>Magnoliopsida</taxon>
        <taxon>eudicotyledons</taxon>
        <taxon>Gunneridae</taxon>
        <taxon>Pentapetalae</taxon>
        <taxon>rosids</taxon>
        <taxon>fabids</taxon>
        <taxon>Fabales</taxon>
        <taxon>Fabaceae</taxon>
        <taxon>Papilionoideae</taxon>
        <taxon>50 kb inversion clade</taxon>
        <taxon>NPAAA clade</taxon>
        <taxon>Hologalegina</taxon>
        <taxon>IRL clade</taxon>
        <taxon>Trifolieae</taxon>
        <taxon>Trifolium</taxon>
    </lineage>
</organism>
<dbReference type="EMBL" id="LXQA010254499">
    <property type="protein sequence ID" value="MCI38332.1"/>
    <property type="molecule type" value="Genomic_DNA"/>
</dbReference>
<evidence type="ECO:0000313" key="3">
    <source>
        <dbReference type="Proteomes" id="UP000265520"/>
    </source>
</evidence>
<evidence type="ECO:0000313" key="2">
    <source>
        <dbReference type="EMBL" id="MCI38332.1"/>
    </source>
</evidence>
<keyword evidence="1" id="KW-0472">Membrane</keyword>
<evidence type="ECO:0000256" key="1">
    <source>
        <dbReference type="SAM" id="Phobius"/>
    </source>
</evidence>
<feature type="non-terminal residue" evidence="2">
    <location>
        <position position="1"/>
    </location>
</feature>
<dbReference type="AlphaFoldDB" id="A0A392RQ31"/>
<reference evidence="2 3" key="1">
    <citation type="journal article" date="2018" name="Front. Plant Sci.">
        <title>Red Clover (Trifolium pratense) and Zigzag Clover (T. medium) - A Picture of Genomic Similarities and Differences.</title>
        <authorList>
            <person name="Dluhosova J."/>
            <person name="Istvanek J."/>
            <person name="Nedelnik J."/>
            <person name="Repkova J."/>
        </authorList>
    </citation>
    <scope>NUCLEOTIDE SEQUENCE [LARGE SCALE GENOMIC DNA]</scope>
    <source>
        <strain evidence="3">cv. 10/8</strain>
        <tissue evidence="2">Leaf</tissue>
    </source>
</reference>